<name>A0ABD2BBD6_VESMC</name>
<dbReference type="EMBL" id="JAYRBN010000091">
    <property type="protein sequence ID" value="KAL2730046.1"/>
    <property type="molecule type" value="Genomic_DNA"/>
</dbReference>
<accession>A0ABD2BBD6</accession>
<gene>
    <name evidence="1" type="ORF">V1477_015857</name>
</gene>
<evidence type="ECO:0000313" key="1">
    <source>
        <dbReference type="EMBL" id="KAL2730046.1"/>
    </source>
</evidence>
<dbReference type="Proteomes" id="UP001607303">
    <property type="component" value="Unassembled WGS sequence"/>
</dbReference>
<keyword evidence="2" id="KW-1185">Reference proteome</keyword>
<sequence>MFSGNRTIKMMTFMRRKHRFKIHDTHYGEYYILKIAVTKEKKKNMEKFSQADIDRSVWGALEVSNFTGRFLNCIPLLMKIQFSRFGAVGSL</sequence>
<evidence type="ECO:0000313" key="2">
    <source>
        <dbReference type="Proteomes" id="UP001607303"/>
    </source>
</evidence>
<reference evidence="1 2" key="1">
    <citation type="journal article" date="2024" name="Ann. Entomol. Soc. Am.">
        <title>Genomic analyses of the southern and eastern yellowjacket wasps (Hymenoptera: Vespidae) reveal evolutionary signatures of social life.</title>
        <authorList>
            <person name="Catto M.A."/>
            <person name="Caine P.B."/>
            <person name="Orr S.E."/>
            <person name="Hunt B.G."/>
            <person name="Goodisman M.A.D."/>
        </authorList>
    </citation>
    <scope>NUCLEOTIDE SEQUENCE [LARGE SCALE GENOMIC DNA]</scope>
    <source>
        <strain evidence="1">232</strain>
        <tissue evidence="1">Head and thorax</tissue>
    </source>
</reference>
<comment type="caution">
    <text evidence="1">The sequence shown here is derived from an EMBL/GenBank/DDBJ whole genome shotgun (WGS) entry which is preliminary data.</text>
</comment>
<organism evidence="1 2">
    <name type="scientific">Vespula maculifrons</name>
    <name type="common">Eastern yellow jacket</name>
    <name type="synonym">Wasp</name>
    <dbReference type="NCBI Taxonomy" id="7453"/>
    <lineage>
        <taxon>Eukaryota</taxon>
        <taxon>Metazoa</taxon>
        <taxon>Ecdysozoa</taxon>
        <taxon>Arthropoda</taxon>
        <taxon>Hexapoda</taxon>
        <taxon>Insecta</taxon>
        <taxon>Pterygota</taxon>
        <taxon>Neoptera</taxon>
        <taxon>Endopterygota</taxon>
        <taxon>Hymenoptera</taxon>
        <taxon>Apocrita</taxon>
        <taxon>Aculeata</taxon>
        <taxon>Vespoidea</taxon>
        <taxon>Vespidae</taxon>
        <taxon>Vespinae</taxon>
        <taxon>Vespula</taxon>
    </lineage>
</organism>
<dbReference type="AlphaFoldDB" id="A0ABD2BBD6"/>
<proteinExistence type="predicted"/>
<protein>
    <submittedName>
        <fullName evidence="1">Uncharacterized protein</fullName>
    </submittedName>
</protein>